<dbReference type="SUPFAM" id="SSF56784">
    <property type="entry name" value="HAD-like"/>
    <property type="match status" value="1"/>
</dbReference>
<dbReference type="HOGENOM" id="CLU_075026_0_0_7"/>
<dbReference type="InterPro" id="IPR023214">
    <property type="entry name" value="HAD_sf"/>
</dbReference>
<dbReference type="InterPro" id="IPR036412">
    <property type="entry name" value="HAD-like_sf"/>
</dbReference>
<organism evidence="1 2">
    <name type="scientific">Halobacteriovorax marinus (strain ATCC BAA-682 / DSM 15412 / SJ)</name>
    <name type="common">Bacteriovorax marinus</name>
    <dbReference type="NCBI Taxonomy" id="862908"/>
    <lineage>
        <taxon>Bacteria</taxon>
        <taxon>Pseudomonadati</taxon>
        <taxon>Bdellovibrionota</taxon>
        <taxon>Bacteriovoracia</taxon>
        <taxon>Bacteriovoracales</taxon>
        <taxon>Halobacteriovoraceae</taxon>
        <taxon>Halobacteriovorax</taxon>
    </lineage>
</organism>
<dbReference type="STRING" id="862908.BMS_3058"/>
<accession>E1WZD1</accession>
<dbReference type="InterPro" id="IPR006379">
    <property type="entry name" value="HAD-SF_hydro_IIB"/>
</dbReference>
<proteinExistence type="predicted"/>
<dbReference type="AlphaFoldDB" id="E1WZD1"/>
<dbReference type="Gene3D" id="3.40.50.1000">
    <property type="entry name" value="HAD superfamily/HAD-like"/>
    <property type="match status" value="1"/>
</dbReference>
<dbReference type="eggNOG" id="COG0561">
    <property type="taxonomic scope" value="Bacteria"/>
</dbReference>
<name>E1WZD1_HALMS</name>
<dbReference type="GO" id="GO:0016791">
    <property type="term" value="F:phosphatase activity"/>
    <property type="evidence" value="ECO:0007669"/>
    <property type="project" value="TreeGrafter"/>
</dbReference>
<keyword evidence="2" id="KW-1185">Reference proteome</keyword>
<dbReference type="EMBL" id="FQ312005">
    <property type="protein sequence ID" value="CBW27819.1"/>
    <property type="molecule type" value="Genomic_DNA"/>
</dbReference>
<dbReference type="OrthoDB" id="5292903at2"/>
<gene>
    <name evidence="1" type="ordered locus">BMS_3058</name>
</gene>
<protein>
    <submittedName>
        <fullName evidence="1">Haloacid dehalogenase-like hydrolase</fullName>
    </submittedName>
</protein>
<sequence>MAPKIIFSDFDGTLTKGTEFTARFFDILNLVKAHSIPLVIVTGRSLSWGHFLITHFKALDYVIAEGGGVLIRRDKLGNPIDEPFVKRSNIKHLEVSTKSLLKKFSNINLSADSFGRLTDRAIELSDLLLDIDLLKNVKSFLDKEEINYSTSNVHLNFWSGDVSKYNAVKTFSEKFYKDISLDECIYFGDSLNDESMFRYFQNSVGVSSIKDVLSKLEYRPQTILLGEENDGPDGVYNHLLSLLK</sequence>
<dbReference type="Pfam" id="PF08282">
    <property type="entry name" value="Hydrolase_3"/>
    <property type="match status" value="2"/>
</dbReference>
<dbReference type="KEGG" id="bmx:BMS_3058"/>
<dbReference type="GO" id="GO:0005829">
    <property type="term" value="C:cytosol"/>
    <property type="evidence" value="ECO:0007669"/>
    <property type="project" value="TreeGrafter"/>
</dbReference>
<keyword evidence="1" id="KW-0378">Hydrolase</keyword>
<dbReference type="RefSeq" id="WP_014245590.1">
    <property type="nucleotide sequence ID" value="NC_016620.1"/>
</dbReference>
<evidence type="ECO:0000313" key="1">
    <source>
        <dbReference type="EMBL" id="CBW27819.1"/>
    </source>
</evidence>
<dbReference type="Proteomes" id="UP000008963">
    <property type="component" value="Chromosome"/>
</dbReference>
<dbReference type="PANTHER" id="PTHR10000:SF8">
    <property type="entry name" value="HAD SUPERFAMILY HYDROLASE-LIKE, TYPE 3"/>
    <property type="match status" value="1"/>
</dbReference>
<dbReference type="Gene3D" id="3.90.1070.10">
    <property type="match status" value="1"/>
</dbReference>
<dbReference type="PATRIC" id="fig|862908.3.peg.2926"/>
<dbReference type="GO" id="GO:0000287">
    <property type="term" value="F:magnesium ion binding"/>
    <property type="evidence" value="ECO:0007669"/>
    <property type="project" value="TreeGrafter"/>
</dbReference>
<evidence type="ECO:0000313" key="2">
    <source>
        <dbReference type="Proteomes" id="UP000008963"/>
    </source>
</evidence>
<dbReference type="PANTHER" id="PTHR10000">
    <property type="entry name" value="PHOSPHOSERINE PHOSPHATASE"/>
    <property type="match status" value="1"/>
</dbReference>
<reference evidence="2" key="1">
    <citation type="journal article" date="2013" name="ISME J.">
        <title>A small predatory core genome in the divergent marine Bacteriovorax marinus SJ and the terrestrial Bdellovibrio bacteriovorus.</title>
        <authorList>
            <person name="Crossman L.C."/>
            <person name="Chen H."/>
            <person name="Cerdeno-Tarraga A.M."/>
            <person name="Brooks K."/>
            <person name="Quail M.A."/>
            <person name="Pineiro S.A."/>
            <person name="Hobley L."/>
            <person name="Sockett R.E."/>
            <person name="Bentley S.D."/>
            <person name="Parkhill J."/>
            <person name="Williams H.N."/>
            <person name="Stine O.C."/>
        </authorList>
    </citation>
    <scope>NUCLEOTIDE SEQUENCE [LARGE SCALE GENOMIC DNA]</scope>
    <source>
        <strain evidence="2">ATCC BAA-682 / DSM 15412 / SJ</strain>
    </source>
</reference>
<dbReference type="NCBIfam" id="TIGR01484">
    <property type="entry name" value="HAD-SF-IIB"/>
    <property type="match status" value="1"/>
</dbReference>